<sequence>MQSSDNVYNLENVDAANNLKDDLDSVDSSVVALAERVNFASSETSREGEMQDLQDLEGPLASAFPSRPLQALKACFDVCEDMNTSSPNWKIPSKFDSVFPLQQASEAKDLKFGTHNDENMERSASVSSNMDNLGCQKFLSGSLLPEHILSPCRNVDADAEREDIHQRCQRERYHSGPLSRQTKDSSNLTSAMLHEEPSEGKIVQRKGRFQITFPDASPKVASSVNCMVSLIGGSPRKSTCAVNAVSLLPTLQFLLHQNAMQKEQLIKLMKCVEKTHNASSAYHTEASDISTGDSQSFQASGTERVLQNYMTNLQQSIGELAEEVQSLKLKNSQVSIMFGISLFYTVSLYFTKH</sequence>
<evidence type="ECO:0000313" key="2">
    <source>
        <dbReference type="EMBL" id="RRT60251.1"/>
    </source>
</evidence>
<organism evidence="2 3">
    <name type="scientific">Ensete ventricosum</name>
    <name type="common">Abyssinian banana</name>
    <name type="synonym">Musa ensete</name>
    <dbReference type="NCBI Taxonomy" id="4639"/>
    <lineage>
        <taxon>Eukaryota</taxon>
        <taxon>Viridiplantae</taxon>
        <taxon>Streptophyta</taxon>
        <taxon>Embryophyta</taxon>
        <taxon>Tracheophyta</taxon>
        <taxon>Spermatophyta</taxon>
        <taxon>Magnoliopsida</taxon>
        <taxon>Liliopsida</taxon>
        <taxon>Zingiberales</taxon>
        <taxon>Musaceae</taxon>
        <taxon>Ensete</taxon>
    </lineage>
</organism>
<comment type="similarity">
    <text evidence="1">Belongs to the protein kinase superfamily. STE Ser/Thr protein kinase family. STE20 subfamily.</text>
</comment>
<protein>
    <submittedName>
        <fullName evidence="2">Uncharacterized protein</fullName>
    </submittedName>
</protein>
<reference evidence="2 3" key="1">
    <citation type="journal article" date="2014" name="Agronomy (Basel)">
        <title>A Draft Genome Sequence for Ensete ventricosum, the Drought-Tolerant Tree Against Hunger.</title>
        <authorList>
            <person name="Harrison J."/>
            <person name="Moore K.A."/>
            <person name="Paszkiewicz K."/>
            <person name="Jones T."/>
            <person name="Grant M."/>
            <person name="Ambacheew D."/>
            <person name="Muzemil S."/>
            <person name="Studholme D.J."/>
        </authorList>
    </citation>
    <scope>NUCLEOTIDE SEQUENCE [LARGE SCALE GENOMIC DNA]</scope>
</reference>
<dbReference type="PANTHER" id="PTHR48014:SF10">
    <property type="entry name" value="PROTEIN KINASE SUPERFAMILY PROTEIN"/>
    <property type="match status" value="1"/>
</dbReference>
<proteinExistence type="inferred from homology"/>
<evidence type="ECO:0000256" key="1">
    <source>
        <dbReference type="ARBA" id="ARBA00008874"/>
    </source>
</evidence>
<dbReference type="AlphaFoldDB" id="A0A426Z8H1"/>
<comment type="caution">
    <text evidence="2">The sequence shown here is derived from an EMBL/GenBank/DDBJ whole genome shotgun (WGS) entry which is preliminary data.</text>
</comment>
<gene>
    <name evidence="2" type="ORF">B296_00045117</name>
</gene>
<evidence type="ECO:0000313" key="3">
    <source>
        <dbReference type="Proteomes" id="UP000287651"/>
    </source>
</evidence>
<accession>A0A426Z8H1</accession>
<dbReference type="Proteomes" id="UP000287651">
    <property type="component" value="Unassembled WGS sequence"/>
</dbReference>
<dbReference type="EMBL" id="AMZH03007866">
    <property type="protein sequence ID" value="RRT60251.1"/>
    <property type="molecule type" value="Genomic_DNA"/>
</dbReference>
<name>A0A426Z8H1_ENSVE</name>
<dbReference type="GO" id="GO:0043539">
    <property type="term" value="F:protein serine/threonine kinase activator activity"/>
    <property type="evidence" value="ECO:0007669"/>
    <property type="project" value="InterPro"/>
</dbReference>
<dbReference type="InterPro" id="IPR047173">
    <property type="entry name" value="STRAD_A/B-like"/>
</dbReference>
<dbReference type="PANTHER" id="PTHR48014">
    <property type="entry name" value="SERINE/THREONINE-PROTEIN KINASE FRAY2"/>
    <property type="match status" value="1"/>
</dbReference>